<dbReference type="InterPro" id="IPR007867">
    <property type="entry name" value="GMC_OxRtase_C"/>
</dbReference>
<comment type="caution">
    <text evidence="4">The sequence shown here is derived from an EMBL/GenBank/DDBJ whole genome shotgun (WGS) entry which is preliminary data.</text>
</comment>
<dbReference type="Pfam" id="PF00732">
    <property type="entry name" value="GMC_oxred_N"/>
    <property type="match status" value="3"/>
</dbReference>
<dbReference type="InterPro" id="IPR012132">
    <property type="entry name" value="GMC_OxRdtase"/>
</dbReference>
<evidence type="ECO:0000256" key="1">
    <source>
        <dbReference type="ARBA" id="ARBA00010790"/>
    </source>
</evidence>
<dbReference type="SUPFAM" id="SSF51905">
    <property type="entry name" value="FAD/NAD(P)-binding domain"/>
    <property type="match status" value="3"/>
</dbReference>
<dbReference type="PROSITE" id="PS00624">
    <property type="entry name" value="GMC_OXRED_2"/>
    <property type="match status" value="3"/>
</dbReference>
<dbReference type="InterPro" id="IPR000172">
    <property type="entry name" value="GMC_OxRdtase_N"/>
</dbReference>
<dbReference type="Gene3D" id="3.50.50.60">
    <property type="entry name" value="FAD/NAD(P)-binding domain"/>
    <property type="match status" value="3"/>
</dbReference>
<evidence type="ECO:0000259" key="3">
    <source>
        <dbReference type="PROSITE" id="PS00624"/>
    </source>
</evidence>
<accession>A0A6G0Z456</accession>
<gene>
    <name evidence="4" type="ORF">FWK35_00011225</name>
</gene>
<reference evidence="4 5" key="1">
    <citation type="submission" date="2019-08" db="EMBL/GenBank/DDBJ databases">
        <title>Whole genome of Aphis craccivora.</title>
        <authorList>
            <person name="Voronova N.V."/>
            <person name="Shulinski R.S."/>
            <person name="Bandarenka Y.V."/>
            <person name="Zhorov D.G."/>
            <person name="Warner D."/>
        </authorList>
    </citation>
    <scope>NUCLEOTIDE SEQUENCE [LARGE SCALE GENOMIC DNA]</scope>
    <source>
        <strain evidence="4">180601</strain>
        <tissue evidence="4">Whole Body</tissue>
    </source>
</reference>
<feature type="domain" description="Glucose-methanol-choline oxidoreductase N-terminal" evidence="3">
    <location>
        <begin position="338"/>
        <end position="352"/>
    </location>
</feature>
<dbReference type="OrthoDB" id="269227at2759"/>
<keyword evidence="5" id="KW-1185">Reference proteome</keyword>
<dbReference type="SUPFAM" id="SSF54373">
    <property type="entry name" value="FAD-linked reductases, C-terminal domain"/>
    <property type="match status" value="3"/>
</dbReference>
<feature type="domain" description="Glucose-methanol-choline oxidoreductase N-terminal" evidence="3">
    <location>
        <begin position="1371"/>
        <end position="1385"/>
    </location>
</feature>
<dbReference type="EMBL" id="VUJU01001406">
    <property type="protein sequence ID" value="KAF0765401.1"/>
    <property type="molecule type" value="Genomic_DNA"/>
</dbReference>
<comment type="similarity">
    <text evidence="1">Belongs to the GMC oxidoreductase family.</text>
</comment>
<dbReference type="PANTHER" id="PTHR11552:SF158">
    <property type="entry name" value="GH23626P-RELATED"/>
    <property type="match status" value="1"/>
</dbReference>
<protein>
    <submittedName>
        <fullName evidence="4">Glucose dehydrogenase</fullName>
    </submittedName>
</protein>
<dbReference type="InterPro" id="IPR036188">
    <property type="entry name" value="FAD/NAD-bd_sf"/>
</dbReference>
<dbReference type="Proteomes" id="UP000478052">
    <property type="component" value="Unassembled WGS sequence"/>
</dbReference>
<dbReference type="Gene3D" id="3.30.560.10">
    <property type="entry name" value="Glucose Oxidase, domain 3"/>
    <property type="match status" value="2"/>
</dbReference>
<proteinExistence type="inferred from homology"/>
<dbReference type="PANTHER" id="PTHR11552">
    <property type="entry name" value="GLUCOSE-METHANOL-CHOLINE GMC OXIDOREDUCTASE"/>
    <property type="match status" value="1"/>
</dbReference>
<feature type="signal peptide" evidence="2">
    <location>
        <begin position="1"/>
        <end position="20"/>
    </location>
</feature>
<sequence length="1642" mass="183892">MWKPTIVFLLFAALVSQLDSTTVTEYPPLFEDLYNYLLQGFDYVKRQTRDERYELKEYDFIIVGAGSAGAVVANRLSEVYAWNVLLIEAGEEEHFVMDIPLLANMLQFTHANWKYKTMPSDNYCLGNTLILNICDKPPSPCPTTNNCCSPGHENGQCNYPRGKVMGGSSVLNYMIYTRGHKKDYDGWANAGNVGWNADEVQKYFLKSEDANNITLRDYGFHNEGGFLSISESPYKSMLAKSFVQSGYEHGYPVRDLNGKSQIGFNFHQLTMKNGLRHSTNVAFLHPIRKRKNLYIKKKSHVTRILFDTIGRTAIGVEYQKGNKKYRVFARKEVIISAGAINSPQLLMLSGIGPKDHLISKGINVLRDLQVGRNLMDHVALGGLTFIVNDTSSIKTQRVLENANNLHNFLKYHTGPISIPGGTEALAFFDLNRPNDVDGHPDLELLFINGAVSSDETLKKSFGIKDDVYNRVFKNTEQKESYMIFPMIMRPKSKGWIELKDRNPFRYPAIYPNYFADKRDLNVIVAGVRISEQLTQMDALKRIDAKLWKESIPGCEHLQFDSDDYWKCAARHLTFTIYHLSGTCKMGPIGDPTAVVDPRLRVHGFKGLRVIDASIMPEIISAHTNAPTIMIGEKGSDLIKEDWGPGGSVVANRLSEQPNWSVLLLEAGQDESVYTDIPGAMRLLEATDYNWGYTAEPSKNGCFGFKNNRCPWPKGKGMGGSSIINAMIYTRGKKEDYDTIAALGNDGWAYNDVFSIPEYQNSPFHSQKGNLHVERVRYHSPLADKFIEAGGELGLKKNIDYTIDPENGVSRLQTTTLNGHRVSASKAYIQPAKNRQNLHVAIFSQVTRILIDPKTKKTIGVEFIKKGKYRTVYAKKEVILSAGAVNSPQLLMLSGVGPKDHLNNLGIPVIQDLPVGQNLQEHYGTVEWFKYGRGPLTAPNGVDGLGYIRSPSGKEVELIFAPLSEKPNAFLMATLLLQPDARGNVTLQNNNSLYPPIMSYGYYDSNNDLEDNVYALKYAVKLVEETQAFKDVSAKLNPEPYPKCSHLVFRSDDYWICLSKHLTNTYHHQCGTCRMGDVVNNKLQLFHDSPYLEYQQQEIPFRENSFIGNRPILSEYDFIVIGAGPGGCVVANRLSEEKNWSVLLLEAGQDESTYTDIPGAVLFLDTTEYNWGYTAEPSKNGCFGFKNNRCPWPKGKGMGGSSIINAMFYTRGKKEDYDTIAALGNDGWAYDDVLPYFLKSENNSIPEYQNSPFHSQKGNLHVERVRYHSIRVDKFIEAGGELGLKKNIDYTIDPEHGVSRLQVTTLLGHRVSASKAFIRPARNRQNLHVAINSQVTKILIDPKTKKAIGVEFIKKGKTRTVYSKKEVILSAGPINSPQLLMLSGIGPIEHLKQHGIPVIQDLPVGKTLIDHYGTLALKFETNQTGPALTKETLSDKHLFEEWYKYGRGPLTAPAGADGLGFVRAPSGKEIELIFGPISDEPKAFFIATLLLQPDARGSVTLKSNNPLDPPLMSYGYYDNNTTDLEDNVFALKYAVKLVEETQAFKGIAGKLSPILYPKCENLPFKSDDYWACLSKHQTNTWHHQCSTCRMGDVVNNKLQVIGIQGLRVVDSSVFPHIPHGHTYVPTLMVGEKGADMIRSFWSN</sequence>
<dbReference type="GO" id="GO:0050660">
    <property type="term" value="F:flavin adenine dinucleotide binding"/>
    <property type="evidence" value="ECO:0007669"/>
    <property type="project" value="InterPro"/>
</dbReference>
<dbReference type="Gene3D" id="3.30.410.40">
    <property type="match status" value="1"/>
</dbReference>
<dbReference type="GO" id="GO:0016614">
    <property type="term" value="F:oxidoreductase activity, acting on CH-OH group of donors"/>
    <property type="evidence" value="ECO:0007669"/>
    <property type="project" value="InterPro"/>
</dbReference>
<organism evidence="4 5">
    <name type="scientific">Aphis craccivora</name>
    <name type="common">Cowpea aphid</name>
    <dbReference type="NCBI Taxonomy" id="307492"/>
    <lineage>
        <taxon>Eukaryota</taxon>
        <taxon>Metazoa</taxon>
        <taxon>Ecdysozoa</taxon>
        <taxon>Arthropoda</taxon>
        <taxon>Hexapoda</taxon>
        <taxon>Insecta</taxon>
        <taxon>Pterygota</taxon>
        <taxon>Neoptera</taxon>
        <taxon>Paraneoptera</taxon>
        <taxon>Hemiptera</taxon>
        <taxon>Sternorrhyncha</taxon>
        <taxon>Aphidomorpha</taxon>
        <taxon>Aphidoidea</taxon>
        <taxon>Aphididae</taxon>
        <taxon>Aphidini</taxon>
        <taxon>Aphis</taxon>
        <taxon>Aphis</taxon>
    </lineage>
</organism>
<evidence type="ECO:0000256" key="2">
    <source>
        <dbReference type="SAM" id="SignalP"/>
    </source>
</evidence>
<feature type="domain" description="Glucose-methanol-choline oxidoreductase N-terminal" evidence="3">
    <location>
        <begin position="882"/>
        <end position="896"/>
    </location>
</feature>
<name>A0A6G0Z456_APHCR</name>
<evidence type="ECO:0000313" key="5">
    <source>
        <dbReference type="Proteomes" id="UP000478052"/>
    </source>
</evidence>
<evidence type="ECO:0000313" key="4">
    <source>
        <dbReference type="EMBL" id="KAF0765401.1"/>
    </source>
</evidence>
<dbReference type="Pfam" id="PF05199">
    <property type="entry name" value="GMC_oxred_C"/>
    <property type="match status" value="3"/>
</dbReference>
<feature type="chain" id="PRO_5026130294" evidence="2">
    <location>
        <begin position="21"/>
        <end position="1642"/>
    </location>
</feature>
<keyword evidence="2" id="KW-0732">Signal</keyword>